<evidence type="ECO:0000256" key="13">
    <source>
        <dbReference type="SAM" id="Phobius"/>
    </source>
</evidence>
<feature type="transmembrane region" description="Helical" evidence="13">
    <location>
        <begin position="66"/>
        <end position="85"/>
    </location>
</feature>
<dbReference type="AlphaFoldDB" id="A0A9E7H5Y6"/>
<evidence type="ECO:0000256" key="3">
    <source>
        <dbReference type="ARBA" id="ARBA00004240"/>
    </source>
</evidence>
<evidence type="ECO:0000256" key="4">
    <source>
        <dbReference type="ARBA" id="ARBA00004496"/>
    </source>
</evidence>
<evidence type="ECO:0000256" key="12">
    <source>
        <dbReference type="ARBA" id="ARBA00023242"/>
    </source>
</evidence>
<keyword evidence="10 13" id="KW-1133">Transmembrane helix</keyword>
<comment type="subcellular location">
    <subcellularLocation>
        <location evidence="4">Cytoplasm</location>
    </subcellularLocation>
    <subcellularLocation>
        <location evidence="3">Endoplasmic reticulum</location>
    </subcellularLocation>
    <subcellularLocation>
        <location evidence="2">Membrane</location>
        <topology evidence="2">Multi-pass membrane protein</topology>
    </subcellularLocation>
    <subcellularLocation>
        <location evidence="1">Nucleus</location>
    </subcellularLocation>
</comment>
<evidence type="ECO:0000256" key="8">
    <source>
        <dbReference type="ARBA" id="ARBA00022692"/>
    </source>
</evidence>
<evidence type="ECO:0000256" key="6">
    <source>
        <dbReference type="ARBA" id="ARBA00022473"/>
    </source>
</evidence>
<evidence type="ECO:0000256" key="11">
    <source>
        <dbReference type="ARBA" id="ARBA00023136"/>
    </source>
</evidence>
<keyword evidence="8 13" id="KW-0812">Transmembrane</keyword>
<keyword evidence="12" id="KW-0539">Nucleus</keyword>
<evidence type="ECO:0000256" key="1">
    <source>
        <dbReference type="ARBA" id="ARBA00004123"/>
    </source>
</evidence>
<dbReference type="GO" id="GO:0009725">
    <property type="term" value="P:response to hormone"/>
    <property type="evidence" value="ECO:0007669"/>
    <property type="project" value="UniProtKB-ARBA"/>
</dbReference>
<dbReference type="PANTHER" id="PTHR36023">
    <property type="entry name" value="ARGOS-LIKE PROTEIN"/>
    <property type="match status" value="1"/>
</dbReference>
<evidence type="ECO:0000256" key="2">
    <source>
        <dbReference type="ARBA" id="ARBA00004141"/>
    </source>
</evidence>
<keyword evidence="11 13" id="KW-0472">Membrane</keyword>
<evidence type="ECO:0000256" key="5">
    <source>
        <dbReference type="ARBA" id="ARBA00006891"/>
    </source>
</evidence>
<dbReference type="EMBL" id="CP097510">
    <property type="protein sequence ID" value="URE28211.1"/>
    <property type="molecule type" value="Genomic_DNA"/>
</dbReference>
<keyword evidence="6" id="KW-0217">Developmental protein</keyword>
<comment type="similarity">
    <text evidence="5">Belongs to the plant organ size related (OSR) protein family.</text>
</comment>
<keyword evidence="15" id="KW-1185">Reference proteome</keyword>
<accession>A0A9E7H5Y6</accession>
<dbReference type="GO" id="GO:0046622">
    <property type="term" value="P:positive regulation of organ growth"/>
    <property type="evidence" value="ECO:0007669"/>
    <property type="project" value="InterPro"/>
</dbReference>
<feature type="transmembrane region" description="Helical" evidence="13">
    <location>
        <begin position="34"/>
        <end position="54"/>
    </location>
</feature>
<gene>
    <name evidence="14" type="ORF">MUK42_15561</name>
</gene>
<dbReference type="GO" id="GO:0005634">
    <property type="term" value="C:nucleus"/>
    <property type="evidence" value="ECO:0007669"/>
    <property type="project" value="UniProtKB-SubCell"/>
</dbReference>
<evidence type="ECO:0000256" key="9">
    <source>
        <dbReference type="ARBA" id="ARBA00022824"/>
    </source>
</evidence>
<evidence type="ECO:0000313" key="14">
    <source>
        <dbReference type="EMBL" id="URE28211.1"/>
    </source>
</evidence>
<dbReference type="GO" id="GO:0005783">
    <property type="term" value="C:endoplasmic reticulum"/>
    <property type="evidence" value="ECO:0007669"/>
    <property type="project" value="UniProtKB-SubCell"/>
</dbReference>
<dbReference type="GO" id="GO:0016020">
    <property type="term" value="C:membrane"/>
    <property type="evidence" value="ECO:0007669"/>
    <property type="project" value="UniProtKB-SubCell"/>
</dbReference>
<dbReference type="PANTHER" id="PTHR36023:SF3">
    <property type="entry name" value="ARGOS-LIKE PROTEIN"/>
    <property type="match status" value="1"/>
</dbReference>
<keyword evidence="7" id="KW-0963">Cytoplasm</keyword>
<evidence type="ECO:0000313" key="15">
    <source>
        <dbReference type="Proteomes" id="UP001055439"/>
    </source>
</evidence>
<dbReference type="Proteomes" id="UP001055439">
    <property type="component" value="Chromosome 8"/>
</dbReference>
<protein>
    <submittedName>
        <fullName evidence="14">Auxin-regulated protein involved in organ size</fullName>
    </submittedName>
</protein>
<keyword evidence="9" id="KW-0256">Endoplasmic reticulum</keyword>
<organism evidence="14 15">
    <name type="scientific">Musa troglodytarum</name>
    <name type="common">fe'i banana</name>
    <dbReference type="NCBI Taxonomy" id="320322"/>
    <lineage>
        <taxon>Eukaryota</taxon>
        <taxon>Viridiplantae</taxon>
        <taxon>Streptophyta</taxon>
        <taxon>Embryophyta</taxon>
        <taxon>Tracheophyta</taxon>
        <taxon>Spermatophyta</taxon>
        <taxon>Magnoliopsida</taxon>
        <taxon>Liliopsida</taxon>
        <taxon>Zingiberales</taxon>
        <taxon>Musaceae</taxon>
        <taxon>Musa</taxon>
    </lineage>
</organism>
<sequence length="97" mass="10690">MEGRIGRETWEGGSDFYYRRSRPHESDLSASPSAYFSMASFLLLLFLTASLLILPLVLPPLPPPPSLLLLLPLGLLGVLLVLAFMPSDVRKISSSYL</sequence>
<evidence type="ECO:0000256" key="7">
    <source>
        <dbReference type="ARBA" id="ARBA00022490"/>
    </source>
</evidence>
<dbReference type="InterPro" id="IPR037468">
    <property type="entry name" value="ARGOS/ARL/OSR1"/>
</dbReference>
<reference evidence="14" key="1">
    <citation type="submission" date="2022-05" db="EMBL/GenBank/DDBJ databases">
        <title>The Musa troglodytarum L. genome provides insights into the mechanism of non-climacteric behaviour and enrichment of carotenoids.</title>
        <authorList>
            <person name="Wang J."/>
        </authorList>
    </citation>
    <scope>NUCLEOTIDE SEQUENCE</scope>
    <source>
        <tissue evidence="14">Leaf</tissue>
    </source>
</reference>
<evidence type="ECO:0000256" key="10">
    <source>
        <dbReference type="ARBA" id="ARBA00022989"/>
    </source>
</evidence>
<proteinExistence type="inferred from homology"/>
<name>A0A9E7H5Y6_9LILI</name>